<dbReference type="EC" id="4.2.1.11" evidence="3 9"/>
<dbReference type="InterPro" id="IPR029017">
    <property type="entry name" value="Enolase-like_N"/>
</dbReference>
<feature type="binding site" evidence="9 12">
    <location>
        <position position="312"/>
    </location>
    <ligand>
        <name>Mg(2+)</name>
        <dbReference type="ChEBI" id="CHEBI:18420"/>
    </ligand>
</feature>
<dbReference type="InterPro" id="IPR036849">
    <property type="entry name" value="Enolase-like_C_sf"/>
</dbReference>
<comment type="subcellular location">
    <subcellularLocation>
        <location evidence="9">Cytoplasm</location>
    </subcellularLocation>
    <subcellularLocation>
        <location evidence="9">Secreted</location>
    </subcellularLocation>
    <subcellularLocation>
        <location evidence="9">Cell surface</location>
    </subcellularLocation>
    <text evidence="9">Fractions of enolase are present in both the cytoplasm and on the cell surface.</text>
</comment>
<evidence type="ECO:0000256" key="3">
    <source>
        <dbReference type="ARBA" id="ARBA00012058"/>
    </source>
</evidence>
<feature type="binding site" evidence="11">
    <location>
        <position position="155"/>
    </location>
    <ligand>
        <name>substrate</name>
    </ligand>
</feature>
<evidence type="ECO:0000256" key="10">
    <source>
        <dbReference type="PIRSR" id="PIRSR001400-1"/>
    </source>
</evidence>
<evidence type="ECO:0000256" key="4">
    <source>
        <dbReference type="ARBA" id="ARBA00017068"/>
    </source>
</evidence>
<reference evidence="15" key="1">
    <citation type="submission" date="2016-08" db="EMBL/GenBank/DDBJ databases">
        <title>Complete genome of Cloacibacillus porcorum.</title>
        <authorList>
            <person name="Looft T."/>
            <person name="Bayles D.O."/>
            <person name="Alt D.P."/>
        </authorList>
    </citation>
    <scope>NUCLEOTIDE SEQUENCE [LARGE SCALE GENOMIC DNA]</scope>
    <source>
        <strain evidence="15">CL-84</strain>
    </source>
</reference>
<evidence type="ECO:0000256" key="7">
    <source>
        <dbReference type="ARBA" id="ARBA00023152"/>
    </source>
</evidence>
<dbReference type="InterPro" id="IPR020810">
    <property type="entry name" value="Enolase_C"/>
</dbReference>
<feature type="binding site" evidence="9 12">
    <location>
        <position position="285"/>
    </location>
    <ligand>
        <name>Mg(2+)</name>
        <dbReference type="ChEBI" id="CHEBI:18420"/>
    </ligand>
</feature>
<comment type="cofactor">
    <cofactor evidence="12">
        <name>Mg(2+)</name>
        <dbReference type="ChEBI" id="CHEBI:18420"/>
    </cofactor>
    <text evidence="12">Mg(2+) is required for catalysis and for stabilizing the dimer.</text>
</comment>
<dbReference type="NCBIfam" id="TIGR01060">
    <property type="entry name" value="eno"/>
    <property type="match status" value="1"/>
</dbReference>
<dbReference type="PROSITE" id="PS00164">
    <property type="entry name" value="ENOLASE"/>
    <property type="match status" value="1"/>
</dbReference>
<dbReference type="PIRSF" id="PIRSF001400">
    <property type="entry name" value="Enolase"/>
    <property type="match status" value="1"/>
</dbReference>
<feature type="binding site" evidence="11">
    <location>
        <position position="388"/>
    </location>
    <ligand>
        <name>substrate</name>
    </ligand>
</feature>
<comment type="function">
    <text evidence="9">Catalyzes the reversible conversion of 2-phosphoglycerate (2-PG) into phosphoenolpyruvate (PEP). It is essential for the degradation of carbohydrates via glycolysis.</text>
</comment>
<dbReference type="PANTHER" id="PTHR11902">
    <property type="entry name" value="ENOLASE"/>
    <property type="match status" value="1"/>
</dbReference>
<keyword evidence="6 9" id="KW-0460">Magnesium</keyword>
<keyword evidence="7 9" id="KW-0324">Glycolysis</keyword>
<dbReference type="SFLD" id="SFLDF00002">
    <property type="entry name" value="enolase"/>
    <property type="match status" value="1"/>
</dbReference>
<feature type="binding site" evidence="11">
    <location>
        <position position="164"/>
    </location>
    <ligand>
        <name>substrate</name>
    </ligand>
</feature>
<dbReference type="SUPFAM" id="SSF54826">
    <property type="entry name" value="Enolase N-terminal domain-like"/>
    <property type="match status" value="1"/>
</dbReference>
<sequence>MSRIESIHAREILDSRGFPTVEVEVRLDSGTMGGASVPCGASTGTYEAFEMRDKDSGRYRGRGVLDAVKNINEVIAPALKGIDPTEQALVDNTMIELDGTLHKIRLGANATLGVSLAAARAAANDLVIPLWRYLGGLNADLMPVPMMNVINGGVHADNNLNIQEFLIIPHGAPSFAESLRMGTETYHALKDILARTGKPTGTGDEGGFSCDFRDPDEVLETLMLAISEAGYQPGRDISIGLDVAASQFAVEGAYQFPGSNCRFTACELIDMYENLCAKYPVISIEDGLAEDDWQGWVSLTERLGKKIELIGDDLFVTHKDRLKIGIEKHAANAVLIKPNQIGTLTETLNVCEMALRAGYNRIISHRSGETSDSFIADLSVATGAGQIKAGAPRGMERVRKYNRLIRIEEALAGRSEFAGKPSPRV</sequence>
<proteinExistence type="inferred from homology"/>
<accession>A0A1B2I3Z0</accession>
<dbReference type="GO" id="GO:0000015">
    <property type="term" value="C:phosphopyruvate hydratase complex"/>
    <property type="evidence" value="ECO:0007669"/>
    <property type="project" value="InterPro"/>
</dbReference>
<evidence type="ECO:0000256" key="2">
    <source>
        <dbReference type="ARBA" id="ARBA00009604"/>
    </source>
</evidence>
<dbReference type="GO" id="GO:0009986">
    <property type="term" value="C:cell surface"/>
    <property type="evidence" value="ECO:0007669"/>
    <property type="project" value="UniProtKB-SubCell"/>
</dbReference>
<feature type="active site" description="Proton donor" evidence="9 10">
    <location>
        <position position="205"/>
    </location>
</feature>
<dbReference type="AlphaFoldDB" id="A0A1B2I3Z0"/>
<feature type="binding site" evidence="9 12">
    <location>
        <position position="242"/>
    </location>
    <ligand>
        <name>Mg(2+)</name>
        <dbReference type="ChEBI" id="CHEBI:18420"/>
    </ligand>
</feature>
<keyword evidence="5 9" id="KW-0964">Secreted</keyword>
<feature type="binding site" evidence="9">
    <location>
        <position position="163"/>
    </location>
    <ligand>
        <name>(2R)-2-phosphoglycerate</name>
        <dbReference type="ChEBI" id="CHEBI:58289"/>
    </ligand>
</feature>
<evidence type="ECO:0000256" key="9">
    <source>
        <dbReference type="HAMAP-Rule" id="MF_00318"/>
    </source>
</evidence>
<dbReference type="PANTHER" id="PTHR11902:SF1">
    <property type="entry name" value="ENOLASE"/>
    <property type="match status" value="1"/>
</dbReference>
<dbReference type="InterPro" id="IPR000941">
    <property type="entry name" value="Enolase"/>
</dbReference>
<keyword evidence="8 9" id="KW-0456">Lyase</keyword>
<dbReference type="FunFam" id="3.30.390.10:FF:000001">
    <property type="entry name" value="Enolase"/>
    <property type="match status" value="1"/>
</dbReference>
<feature type="active site" description="Proton acceptor" evidence="9 10">
    <location>
        <position position="337"/>
    </location>
</feature>
<feature type="binding site" evidence="11">
    <location>
        <position position="312"/>
    </location>
    <ligand>
        <name>substrate</name>
    </ligand>
</feature>
<comment type="pathway">
    <text evidence="1 9">Carbohydrate degradation; glycolysis; pyruvate from D-glyceraldehyde 3-phosphate: step 4/5.</text>
</comment>
<gene>
    <name evidence="9" type="primary">eno</name>
    <name evidence="15" type="ORF">BED41_05860</name>
</gene>
<dbReference type="OrthoDB" id="9804716at2"/>
<feature type="binding site" evidence="11">
    <location>
        <begin position="364"/>
        <end position="367"/>
    </location>
    <ligand>
        <name>substrate</name>
    </ligand>
</feature>
<dbReference type="HAMAP" id="MF_00318">
    <property type="entry name" value="Enolase"/>
    <property type="match status" value="1"/>
</dbReference>
<comment type="similarity">
    <text evidence="2 9">Belongs to the enolase family.</text>
</comment>
<feature type="binding site" evidence="11">
    <location>
        <position position="285"/>
    </location>
    <ligand>
        <name>substrate</name>
    </ligand>
</feature>
<comment type="catalytic activity">
    <reaction evidence="9">
        <text>(2R)-2-phosphoglycerate = phosphoenolpyruvate + H2O</text>
        <dbReference type="Rhea" id="RHEA:10164"/>
        <dbReference type="ChEBI" id="CHEBI:15377"/>
        <dbReference type="ChEBI" id="CHEBI:58289"/>
        <dbReference type="ChEBI" id="CHEBI:58702"/>
        <dbReference type="EC" id="4.2.1.11"/>
    </reaction>
</comment>
<dbReference type="Pfam" id="PF03952">
    <property type="entry name" value="Enolase_N"/>
    <property type="match status" value="1"/>
</dbReference>
<dbReference type="GO" id="GO:0000287">
    <property type="term" value="F:magnesium ion binding"/>
    <property type="evidence" value="ECO:0007669"/>
    <property type="project" value="UniProtKB-UniRule"/>
</dbReference>
<feature type="binding site" evidence="9">
    <location>
        <position position="388"/>
    </location>
    <ligand>
        <name>(2R)-2-phosphoglycerate</name>
        <dbReference type="ChEBI" id="CHEBI:58289"/>
    </ligand>
</feature>
<evidence type="ECO:0000256" key="12">
    <source>
        <dbReference type="PIRSR" id="PIRSR001400-3"/>
    </source>
</evidence>
<keyword evidence="16" id="KW-1185">Reference proteome</keyword>
<evidence type="ECO:0000313" key="15">
    <source>
        <dbReference type="EMBL" id="ANZ44657.1"/>
    </source>
</evidence>
<evidence type="ECO:0000256" key="8">
    <source>
        <dbReference type="ARBA" id="ARBA00023239"/>
    </source>
</evidence>
<keyword evidence="9 12" id="KW-0479">Metal-binding</keyword>
<evidence type="ECO:0000256" key="1">
    <source>
        <dbReference type="ARBA" id="ARBA00005031"/>
    </source>
</evidence>
<dbReference type="STRING" id="1197717.BED41_05860"/>
<dbReference type="GeneID" id="83057377"/>
<dbReference type="KEGG" id="cpor:BED41_05860"/>
<organism evidence="15 16">
    <name type="scientific">Cloacibacillus porcorum</name>
    <dbReference type="NCBI Taxonomy" id="1197717"/>
    <lineage>
        <taxon>Bacteria</taxon>
        <taxon>Thermotogati</taxon>
        <taxon>Synergistota</taxon>
        <taxon>Synergistia</taxon>
        <taxon>Synergistales</taxon>
        <taxon>Synergistaceae</taxon>
        <taxon>Cloacibacillus</taxon>
    </lineage>
</organism>
<dbReference type="GO" id="GO:0006096">
    <property type="term" value="P:glycolytic process"/>
    <property type="evidence" value="ECO:0007669"/>
    <property type="project" value="UniProtKB-UniRule"/>
</dbReference>
<dbReference type="Gene3D" id="3.30.390.10">
    <property type="entry name" value="Enolase-like, N-terminal domain"/>
    <property type="match status" value="1"/>
</dbReference>
<dbReference type="RefSeq" id="WP_066744000.1">
    <property type="nucleotide sequence ID" value="NZ_CP016757.1"/>
</dbReference>
<evidence type="ECO:0000256" key="6">
    <source>
        <dbReference type="ARBA" id="ARBA00022842"/>
    </source>
</evidence>
<dbReference type="CDD" id="cd03313">
    <property type="entry name" value="enolase"/>
    <property type="match status" value="1"/>
</dbReference>
<keyword evidence="9" id="KW-0963">Cytoplasm</keyword>
<evidence type="ECO:0000313" key="16">
    <source>
        <dbReference type="Proteomes" id="UP000093044"/>
    </source>
</evidence>
<dbReference type="SFLD" id="SFLDS00001">
    <property type="entry name" value="Enolase"/>
    <property type="match status" value="1"/>
</dbReference>
<feature type="binding site" evidence="9">
    <location>
        <position position="337"/>
    </location>
    <ligand>
        <name>(2R)-2-phosphoglycerate</name>
        <dbReference type="ChEBI" id="CHEBI:58289"/>
    </ligand>
</feature>
<dbReference type="SMART" id="SM01192">
    <property type="entry name" value="Enolase_C"/>
    <property type="match status" value="1"/>
</dbReference>
<evidence type="ECO:0000256" key="5">
    <source>
        <dbReference type="ARBA" id="ARBA00022525"/>
    </source>
</evidence>
<dbReference type="Pfam" id="PF00113">
    <property type="entry name" value="Enolase_C"/>
    <property type="match status" value="1"/>
</dbReference>
<dbReference type="PRINTS" id="PR00148">
    <property type="entry name" value="ENOLASE"/>
</dbReference>
<dbReference type="InterPro" id="IPR020811">
    <property type="entry name" value="Enolase_N"/>
</dbReference>
<feature type="domain" description="Enolase C-terminal TIM barrel" evidence="13">
    <location>
        <begin position="139"/>
        <end position="425"/>
    </location>
</feature>
<feature type="binding site" evidence="9">
    <location>
        <position position="366"/>
    </location>
    <ligand>
        <name>(2R)-2-phosphoglycerate</name>
        <dbReference type="ChEBI" id="CHEBI:58289"/>
    </ligand>
</feature>
<dbReference type="SUPFAM" id="SSF51604">
    <property type="entry name" value="Enolase C-terminal domain-like"/>
    <property type="match status" value="1"/>
</dbReference>
<evidence type="ECO:0000259" key="14">
    <source>
        <dbReference type="SMART" id="SM01193"/>
    </source>
</evidence>
<name>A0A1B2I3Z0_9BACT</name>
<feature type="binding site" evidence="9">
    <location>
        <position position="367"/>
    </location>
    <ligand>
        <name>(2R)-2-phosphoglycerate</name>
        <dbReference type="ChEBI" id="CHEBI:58289"/>
    </ligand>
</feature>
<evidence type="ECO:0000256" key="11">
    <source>
        <dbReference type="PIRSR" id="PIRSR001400-2"/>
    </source>
</evidence>
<dbReference type="Gene3D" id="3.20.20.120">
    <property type="entry name" value="Enolase-like C-terminal domain"/>
    <property type="match status" value="1"/>
</dbReference>
<dbReference type="SMART" id="SM01193">
    <property type="entry name" value="Enolase_N"/>
    <property type="match status" value="1"/>
</dbReference>
<dbReference type="UniPathway" id="UPA00109">
    <property type="reaction ID" value="UER00187"/>
</dbReference>
<dbReference type="SFLD" id="SFLDG00178">
    <property type="entry name" value="enolase"/>
    <property type="match status" value="1"/>
</dbReference>
<dbReference type="GO" id="GO:0004634">
    <property type="term" value="F:phosphopyruvate hydratase activity"/>
    <property type="evidence" value="ECO:0007669"/>
    <property type="project" value="UniProtKB-UniRule"/>
</dbReference>
<protein>
    <recommendedName>
        <fullName evidence="4 9">Enolase</fullName>
        <ecNumber evidence="3 9">4.2.1.11</ecNumber>
    </recommendedName>
    <alternativeName>
        <fullName evidence="9">2-phospho-D-glycerate hydro-lyase</fullName>
    </alternativeName>
    <alternativeName>
        <fullName evidence="9">2-phosphoglycerate dehydratase</fullName>
    </alternativeName>
</protein>
<comment type="cofactor">
    <cofactor evidence="9">
        <name>Mg(2+)</name>
        <dbReference type="ChEBI" id="CHEBI:18420"/>
    </cofactor>
    <text evidence="9">Binds a second Mg(2+) ion via substrate during catalysis.</text>
</comment>
<dbReference type="EMBL" id="CP016757">
    <property type="protein sequence ID" value="ANZ44657.1"/>
    <property type="molecule type" value="Genomic_DNA"/>
</dbReference>
<dbReference type="GO" id="GO:0005576">
    <property type="term" value="C:extracellular region"/>
    <property type="evidence" value="ECO:0007669"/>
    <property type="project" value="UniProtKB-SubCell"/>
</dbReference>
<dbReference type="InterPro" id="IPR020809">
    <property type="entry name" value="Enolase_CS"/>
</dbReference>
<keyword evidence="15" id="KW-0670">Pyruvate</keyword>
<dbReference type="Proteomes" id="UP000093044">
    <property type="component" value="Chromosome"/>
</dbReference>
<feature type="domain" description="Enolase N-terminal" evidence="14">
    <location>
        <begin position="4"/>
        <end position="134"/>
    </location>
</feature>
<evidence type="ECO:0000259" key="13">
    <source>
        <dbReference type="SMART" id="SM01192"/>
    </source>
</evidence>